<feature type="compositionally biased region" description="Basic and acidic residues" evidence="6">
    <location>
        <begin position="294"/>
        <end position="305"/>
    </location>
</feature>
<feature type="region of interest" description="Leucine repeat I (LRI)" evidence="5">
    <location>
        <begin position="337"/>
        <end position="397"/>
    </location>
</feature>
<dbReference type="PANTHER" id="PTHR31636">
    <property type="entry name" value="OSJNBA0084A10.13 PROTEIN-RELATED"/>
    <property type="match status" value="1"/>
</dbReference>
<dbReference type="EMBL" id="VIEB01001585">
    <property type="protein sequence ID" value="TQD71265.1"/>
    <property type="molecule type" value="Genomic_DNA"/>
</dbReference>
<dbReference type="AlphaFoldDB" id="A0A540KAL6"/>
<dbReference type="Proteomes" id="UP000315295">
    <property type="component" value="Unassembled WGS sequence"/>
</dbReference>
<feature type="compositionally biased region" description="Basic and acidic residues" evidence="6">
    <location>
        <begin position="255"/>
        <end position="267"/>
    </location>
</feature>
<evidence type="ECO:0000256" key="2">
    <source>
        <dbReference type="ARBA" id="ARBA00023015"/>
    </source>
</evidence>
<comment type="subcellular location">
    <subcellularLocation>
        <location evidence="1">Nucleus</location>
    </subcellularLocation>
</comment>
<keyword evidence="8" id="KW-1185">Reference proteome</keyword>
<proteinExistence type="inferred from homology"/>
<organism evidence="7 8">
    <name type="scientific">Malus baccata</name>
    <name type="common">Siberian crab apple</name>
    <name type="synonym">Pyrus baccata</name>
    <dbReference type="NCBI Taxonomy" id="106549"/>
    <lineage>
        <taxon>Eukaryota</taxon>
        <taxon>Viridiplantae</taxon>
        <taxon>Streptophyta</taxon>
        <taxon>Embryophyta</taxon>
        <taxon>Tracheophyta</taxon>
        <taxon>Spermatophyta</taxon>
        <taxon>Magnoliopsida</taxon>
        <taxon>eudicotyledons</taxon>
        <taxon>Gunneridae</taxon>
        <taxon>Pentapetalae</taxon>
        <taxon>rosids</taxon>
        <taxon>fabids</taxon>
        <taxon>Rosales</taxon>
        <taxon>Rosaceae</taxon>
        <taxon>Amygdaloideae</taxon>
        <taxon>Maleae</taxon>
        <taxon>Malus</taxon>
    </lineage>
</organism>
<sequence>MDTLYVERFSAPTEGFEFGNGSNSVCSDENLADGFKENHESTNPNSLPSNLDHPSVSRTSLSAGSDADNIDISDCNQPVLKYISDILLEEDLEGKACKLQQSLALQIAEKSFHDALNSENPPLLNQPTFSVYQSFENSDVGFHSSDGSIASFYSSNGYISANSGCGWDVSQLCHVQSSLFEPISDTLNVSDSFSVEEGIKFVPKKCCEIIDPKRDQLVPSGSDQWPPGPCTLIGNLASKNGYTSTNGSKGKKNHRREDGYDTEEGRRNKQSAAACDSSDLQEIYDKVQLQSVNHEPDSCSHDEPSQSKGNGMLQHKEQSKGSKASRGKKQNSNGKVVDLCKLLTECAEAVASYDQQAANELLKRMRQHSSPYGDSTQRLAHYFADGLEARLAGARNPSYCPLIMMHIPEAEILKAYQVYVTACPFKKMVHFFANRTIMKTAEKATRLHIIDFGISYGLQWPCLIQSLSEKTGGPPKLCITLIEVPQPGFRPAEIIEETGRRLTKYCERYNVPFEYNVIAKKWETIRLEDFRIDRNEVTVVNCMHRLKQIPDETVMANNPRDAVLNLIKRINPDLFMHGVVNGTYNAPAFVTRFKQALFHFYTFFDMYEATVPREDEQRMLFERAIFGRDIINVVASEGQERVERPETYKQWQARYARIGFKQLPLDRALLKKVKTMSKVMGYHSDFLIEDDGQWMLQGWKGRIVLALTALKPA</sequence>
<comment type="similarity">
    <text evidence="5">Belongs to the GRAS family.</text>
</comment>
<reference evidence="7 8" key="1">
    <citation type="journal article" date="2019" name="G3 (Bethesda)">
        <title>Sequencing of a Wild Apple (Malus baccata) Genome Unravels the Differences Between Cultivated and Wild Apple Species Regarding Disease Resistance and Cold Tolerance.</title>
        <authorList>
            <person name="Chen X."/>
        </authorList>
    </citation>
    <scope>NUCLEOTIDE SEQUENCE [LARGE SCALE GENOMIC DNA]</scope>
    <source>
        <strain evidence="8">cv. Shandingzi</strain>
        <tissue evidence="7">Leaves</tissue>
    </source>
</reference>
<evidence type="ECO:0000256" key="5">
    <source>
        <dbReference type="PROSITE-ProRule" id="PRU01191"/>
    </source>
</evidence>
<protein>
    <submittedName>
        <fullName evidence="7">Uncharacterized protein</fullName>
    </submittedName>
</protein>
<dbReference type="PROSITE" id="PS50985">
    <property type="entry name" value="GRAS"/>
    <property type="match status" value="1"/>
</dbReference>
<feature type="region of interest" description="Disordered" evidence="6">
    <location>
        <begin position="241"/>
        <end position="277"/>
    </location>
</feature>
<dbReference type="Pfam" id="PF03514">
    <property type="entry name" value="GRAS"/>
    <property type="match status" value="1"/>
</dbReference>
<dbReference type="STRING" id="106549.A0A540KAL6"/>
<name>A0A540KAL6_MALBA</name>
<comment type="caution">
    <text evidence="7">The sequence shown here is derived from an EMBL/GenBank/DDBJ whole genome shotgun (WGS) entry which is preliminary data.</text>
</comment>
<accession>A0A540KAL6</accession>
<feature type="region of interest" description="VHIID" evidence="5">
    <location>
        <begin position="416"/>
        <end position="481"/>
    </location>
</feature>
<evidence type="ECO:0000313" key="7">
    <source>
        <dbReference type="EMBL" id="TQD71265.1"/>
    </source>
</evidence>
<evidence type="ECO:0000256" key="4">
    <source>
        <dbReference type="ARBA" id="ARBA00023242"/>
    </source>
</evidence>
<keyword evidence="4" id="KW-0539">Nucleus</keyword>
<gene>
    <name evidence="7" type="ORF">C1H46_043209</name>
</gene>
<feature type="region of interest" description="Disordered" evidence="6">
    <location>
        <begin position="293"/>
        <end position="331"/>
    </location>
</feature>
<dbReference type="GO" id="GO:0005634">
    <property type="term" value="C:nucleus"/>
    <property type="evidence" value="ECO:0007669"/>
    <property type="project" value="UniProtKB-SubCell"/>
</dbReference>
<evidence type="ECO:0000256" key="1">
    <source>
        <dbReference type="ARBA" id="ARBA00004123"/>
    </source>
</evidence>
<evidence type="ECO:0000313" key="8">
    <source>
        <dbReference type="Proteomes" id="UP000315295"/>
    </source>
</evidence>
<feature type="short sequence motif" description="VHIID" evidence="5">
    <location>
        <begin position="447"/>
        <end position="451"/>
    </location>
</feature>
<keyword evidence="2" id="KW-0805">Transcription regulation</keyword>
<comment type="caution">
    <text evidence="5">Lacks conserved residue(s) required for the propagation of feature annotation.</text>
</comment>
<keyword evidence="3" id="KW-0804">Transcription</keyword>
<evidence type="ECO:0000256" key="3">
    <source>
        <dbReference type="ARBA" id="ARBA00023163"/>
    </source>
</evidence>
<dbReference type="InterPro" id="IPR005202">
    <property type="entry name" value="TF_GRAS"/>
</dbReference>
<feature type="region of interest" description="SAW" evidence="5">
    <location>
        <begin position="635"/>
        <end position="711"/>
    </location>
</feature>
<feature type="region of interest" description="Leucine repeat II (LRII)" evidence="5">
    <location>
        <begin position="497"/>
        <end position="529"/>
    </location>
</feature>
<evidence type="ECO:0000256" key="6">
    <source>
        <dbReference type="SAM" id="MobiDB-lite"/>
    </source>
</evidence>
<feature type="region of interest" description="Disordered" evidence="6">
    <location>
        <begin position="34"/>
        <end position="63"/>
    </location>
</feature>